<protein>
    <submittedName>
        <fullName evidence="1">Uncharacterized protein</fullName>
    </submittedName>
</protein>
<dbReference type="EMBL" id="JBDODL010002467">
    <property type="protein sequence ID" value="MES1922254.1"/>
    <property type="molecule type" value="Genomic_DNA"/>
</dbReference>
<dbReference type="Proteomes" id="UP001439008">
    <property type="component" value="Unassembled WGS sequence"/>
</dbReference>
<feature type="non-terminal residue" evidence="1">
    <location>
        <position position="1"/>
    </location>
</feature>
<comment type="caution">
    <text evidence="1">The sequence shown here is derived from an EMBL/GenBank/DDBJ whole genome shotgun (WGS) entry which is preliminary data.</text>
</comment>
<name>A0ABV2ART5_9EUKA</name>
<proteinExistence type="predicted"/>
<accession>A0ABV2ART5</accession>
<gene>
    <name evidence="1" type="ORF">MHBO_003760</name>
</gene>
<reference evidence="1 2" key="1">
    <citation type="journal article" date="2024" name="BMC Biol.">
        <title>Comparative genomics of Ascetosporea gives new insight into the evolutionary basis for animal parasitism in Rhizaria.</title>
        <authorList>
            <person name="Hiltunen Thoren M."/>
            <person name="Onut-Brannstrom I."/>
            <person name="Alfjorden A."/>
            <person name="Peckova H."/>
            <person name="Swords F."/>
            <person name="Hooper C."/>
            <person name="Holzer A.S."/>
            <person name="Bass D."/>
            <person name="Burki F."/>
        </authorList>
    </citation>
    <scope>NUCLEOTIDE SEQUENCE [LARGE SCALE GENOMIC DNA]</scope>
    <source>
        <strain evidence="1">20-A016</strain>
    </source>
</reference>
<sequence length="274" mass="32352">FLNMTPDEVKSFIEVDCDKFSSGKPFSFYISKNFVEYSERDRVTAEIIQNICHLRATNMNLNNKSFKNKRQELQPKDYGLIFTNKVRIHIQILIMIRTLVSYNIYLVDEIDFTGTVNFDPSGAIVFNLIQCEYVEDPNNETVDRHCYFLLRSLYTLYEDNLSEDFFHLASHVRECLINGTDLYRSLSAPDKPAQSIFLFGLNVGNFFYLFTDYYVPYSIARLDQSEHKVNSGRHQFRVRCFKKNSHFLAVFMSTCKFAKMKTYEDWEFVYVIYS</sequence>
<organism evidence="1 2">
    <name type="scientific">Bonamia ostreae</name>
    <dbReference type="NCBI Taxonomy" id="126728"/>
    <lineage>
        <taxon>Eukaryota</taxon>
        <taxon>Sar</taxon>
        <taxon>Rhizaria</taxon>
        <taxon>Endomyxa</taxon>
        <taxon>Ascetosporea</taxon>
        <taxon>Haplosporida</taxon>
        <taxon>Bonamia</taxon>
    </lineage>
</organism>
<keyword evidence="2" id="KW-1185">Reference proteome</keyword>
<evidence type="ECO:0000313" key="2">
    <source>
        <dbReference type="Proteomes" id="UP001439008"/>
    </source>
</evidence>
<evidence type="ECO:0000313" key="1">
    <source>
        <dbReference type="EMBL" id="MES1922254.1"/>
    </source>
</evidence>